<accession>A0A0W0TPE4</accession>
<keyword evidence="7 12" id="KW-0418">Kinase</keyword>
<comment type="caution">
    <text evidence="13">The sequence shown here is derived from an EMBL/GenBank/DDBJ whole genome shotgun (WGS) entry which is preliminary data.</text>
</comment>
<dbReference type="GO" id="GO:0006233">
    <property type="term" value="P:dTDP biosynthetic process"/>
    <property type="evidence" value="ECO:0007669"/>
    <property type="project" value="InterPro"/>
</dbReference>
<dbReference type="Gene3D" id="3.40.50.300">
    <property type="entry name" value="P-loop containing nucleotide triphosphate hydrolases"/>
    <property type="match status" value="1"/>
</dbReference>
<keyword evidence="4 12" id="KW-0808">Transferase</keyword>
<keyword evidence="14" id="KW-1185">Reference proteome</keyword>
<evidence type="ECO:0000256" key="11">
    <source>
        <dbReference type="ARBA" id="ARBA00057735"/>
    </source>
</evidence>
<reference evidence="13 14" key="1">
    <citation type="submission" date="2015-11" db="EMBL/GenBank/DDBJ databases">
        <title>Genomic analysis of 38 Legionella species identifies large and diverse effector repertoires.</title>
        <authorList>
            <person name="Burstein D."/>
            <person name="Amaro F."/>
            <person name="Zusman T."/>
            <person name="Lifshitz Z."/>
            <person name="Cohen O."/>
            <person name="Gilbert J.A."/>
            <person name="Pupko T."/>
            <person name="Shuman H.A."/>
            <person name="Segal G."/>
        </authorList>
    </citation>
    <scope>NUCLEOTIDE SEQUENCE [LARGE SCALE GENOMIC DNA]</scope>
    <source>
        <strain evidence="13 14">ATCC 49504</strain>
    </source>
</reference>
<dbReference type="InterPro" id="IPR027417">
    <property type="entry name" value="P-loop_NTPase"/>
</dbReference>
<dbReference type="FunFam" id="3.40.50.300:FF:000225">
    <property type="entry name" value="Thymidylate kinase"/>
    <property type="match status" value="1"/>
</dbReference>
<sequence>MRGQFIVVEGLEGAGKTTAMEVIQEVLIRHGIAFLTTREPGGTPVGEVIRNLVKSPPGVLALDPRTELLLMYASRIQLVEEVIRPALAAGTWVIADRFELSTRAYQGGGRGMDGAFIDAISAFALEGLSPDLLLYLDICPAEGLARALARSKADRIEQESLEFFERVHKAYQDGIRGFKAAVTVDAAKPLKSVRHSIEQILEHHLEHHARHAASS</sequence>
<dbReference type="InterPro" id="IPR039430">
    <property type="entry name" value="Thymidylate_kin-like_dom"/>
</dbReference>
<dbReference type="GO" id="GO:0004798">
    <property type="term" value="F:dTMP kinase activity"/>
    <property type="evidence" value="ECO:0007669"/>
    <property type="project" value="UniProtKB-UniRule"/>
</dbReference>
<dbReference type="GO" id="GO:0006227">
    <property type="term" value="P:dUDP biosynthetic process"/>
    <property type="evidence" value="ECO:0007669"/>
    <property type="project" value="TreeGrafter"/>
</dbReference>
<evidence type="ECO:0000256" key="7">
    <source>
        <dbReference type="ARBA" id="ARBA00022777"/>
    </source>
</evidence>
<dbReference type="AlphaFoldDB" id="A0A0W0TPE4"/>
<dbReference type="PANTHER" id="PTHR10344">
    <property type="entry name" value="THYMIDYLATE KINASE"/>
    <property type="match status" value="1"/>
</dbReference>
<evidence type="ECO:0000256" key="4">
    <source>
        <dbReference type="ARBA" id="ARBA00022679"/>
    </source>
</evidence>
<keyword evidence="5 12" id="KW-0545">Nucleotide biosynthesis</keyword>
<evidence type="ECO:0000256" key="6">
    <source>
        <dbReference type="ARBA" id="ARBA00022741"/>
    </source>
</evidence>
<dbReference type="GO" id="GO:0005524">
    <property type="term" value="F:ATP binding"/>
    <property type="evidence" value="ECO:0007669"/>
    <property type="project" value="UniProtKB-UniRule"/>
</dbReference>
<dbReference type="NCBIfam" id="TIGR00041">
    <property type="entry name" value="DTMP_kinase"/>
    <property type="match status" value="1"/>
</dbReference>
<evidence type="ECO:0000256" key="5">
    <source>
        <dbReference type="ARBA" id="ARBA00022727"/>
    </source>
</evidence>
<dbReference type="InterPro" id="IPR018094">
    <property type="entry name" value="Thymidylate_kinase"/>
</dbReference>
<gene>
    <name evidence="12 13" type="primary">tmk</name>
    <name evidence="13" type="ORF">Lgee_1791</name>
</gene>
<feature type="binding site" evidence="12">
    <location>
        <begin position="10"/>
        <end position="17"/>
    </location>
    <ligand>
        <name>ATP</name>
        <dbReference type="ChEBI" id="CHEBI:30616"/>
    </ligand>
</feature>
<evidence type="ECO:0000256" key="12">
    <source>
        <dbReference type="HAMAP-Rule" id="MF_00165"/>
    </source>
</evidence>
<organism evidence="13 14">
    <name type="scientific">Legionella geestiana</name>
    <dbReference type="NCBI Taxonomy" id="45065"/>
    <lineage>
        <taxon>Bacteria</taxon>
        <taxon>Pseudomonadati</taxon>
        <taxon>Pseudomonadota</taxon>
        <taxon>Gammaproteobacteria</taxon>
        <taxon>Legionellales</taxon>
        <taxon>Legionellaceae</taxon>
        <taxon>Legionella</taxon>
    </lineage>
</organism>
<comment type="similarity">
    <text evidence="1 12">Belongs to the thymidylate kinase family.</text>
</comment>
<protein>
    <recommendedName>
        <fullName evidence="3 12">Thymidylate kinase</fullName>
        <ecNumber evidence="2 12">2.7.4.9</ecNumber>
    </recommendedName>
    <alternativeName>
        <fullName evidence="9 12">dTMP kinase</fullName>
    </alternativeName>
</protein>
<dbReference type="CDD" id="cd01672">
    <property type="entry name" value="TMPK"/>
    <property type="match status" value="1"/>
</dbReference>
<keyword evidence="8 12" id="KW-0067">ATP-binding</keyword>
<evidence type="ECO:0000256" key="3">
    <source>
        <dbReference type="ARBA" id="ARBA00017144"/>
    </source>
</evidence>
<evidence type="ECO:0000313" key="13">
    <source>
        <dbReference type="EMBL" id="KTC97470.1"/>
    </source>
</evidence>
<dbReference type="SUPFAM" id="SSF52540">
    <property type="entry name" value="P-loop containing nucleoside triphosphate hydrolases"/>
    <property type="match status" value="1"/>
</dbReference>
<dbReference type="PATRIC" id="fig|45065.4.peg.1945"/>
<dbReference type="GO" id="GO:0006235">
    <property type="term" value="P:dTTP biosynthetic process"/>
    <property type="evidence" value="ECO:0007669"/>
    <property type="project" value="UniProtKB-UniRule"/>
</dbReference>
<dbReference type="Pfam" id="PF02223">
    <property type="entry name" value="Thymidylate_kin"/>
    <property type="match status" value="1"/>
</dbReference>
<dbReference type="PANTHER" id="PTHR10344:SF4">
    <property type="entry name" value="UMP-CMP KINASE 2, MITOCHONDRIAL"/>
    <property type="match status" value="1"/>
</dbReference>
<proteinExistence type="inferred from homology"/>
<evidence type="ECO:0000313" key="14">
    <source>
        <dbReference type="Proteomes" id="UP000054785"/>
    </source>
</evidence>
<evidence type="ECO:0000256" key="9">
    <source>
        <dbReference type="ARBA" id="ARBA00029962"/>
    </source>
</evidence>
<dbReference type="RefSeq" id="WP_028386479.1">
    <property type="nucleotide sequence ID" value="NZ_CAAAHN010000003.1"/>
</dbReference>
<dbReference type="EC" id="2.7.4.9" evidence="2 12"/>
<evidence type="ECO:0000256" key="1">
    <source>
        <dbReference type="ARBA" id="ARBA00009776"/>
    </source>
</evidence>
<dbReference type="STRING" id="45065.Lgee_1791"/>
<dbReference type="EMBL" id="LNYC01000070">
    <property type="protein sequence ID" value="KTC97470.1"/>
    <property type="molecule type" value="Genomic_DNA"/>
</dbReference>
<dbReference type="OrthoDB" id="9774907at2"/>
<dbReference type="Proteomes" id="UP000054785">
    <property type="component" value="Unassembled WGS sequence"/>
</dbReference>
<keyword evidence="6 12" id="KW-0547">Nucleotide-binding</keyword>
<comment type="function">
    <text evidence="11 12">Phosphorylation of dTMP to form dTDP in both de novo and salvage pathways of dTTP synthesis.</text>
</comment>
<dbReference type="HAMAP" id="MF_00165">
    <property type="entry name" value="Thymidylate_kinase"/>
    <property type="match status" value="1"/>
</dbReference>
<comment type="catalytic activity">
    <reaction evidence="10 12">
        <text>dTMP + ATP = dTDP + ADP</text>
        <dbReference type="Rhea" id="RHEA:13517"/>
        <dbReference type="ChEBI" id="CHEBI:30616"/>
        <dbReference type="ChEBI" id="CHEBI:58369"/>
        <dbReference type="ChEBI" id="CHEBI:63528"/>
        <dbReference type="ChEBI" id="CHEBI:456216"/>
        <dbReference type="EC" id="2.7.4.9"/>
    </reaction>
</comment>
<dbReference type="GO" id="GO:0005829">
    <property type="term" value="C:cytosol"/>
    <property type="evidence" value="ECO:0007669"/>
    <property type="project" value="TreeGrafter"/>
</dbReference>
<evidence type="ECO:0000256" key="10">
    <source>
        <dbReference type="ARBA" id="ARBA00048743"/>
    </source>
</evidence>
<name>A0A0W0TPE4_9GAMM</name>
<evidence type="ECO:0000256" key="2">
    <source>
        <dbReference type="ARBA" id="ARBA00012980"/>
    </source>
</evidence>
<evidence type="ECO:0000256" key="8">
    <source>
        <dbReference type="ARBA" id="ARBA00022840"/>
    </source>
</evidence>